<dbReference type="GO" id="GO:0005506">
    <property type="term" value="F:iron ion binding"/>
    <property type="evidence" value="ECO:0007669"/>
    <property type="project" value="UniProtKB-ARBA"/>
</dbReference>
<gene>
    <name evidence="1" type="ORF">JOD01_001243</name>
</gene>
<dbReference type="InterPro" id="IPR008775">
    <property type="entry name" value="Phytyl_CoA_dOase-like"/>
</dbReference>
<dbReference type="GO" id="GO:0016706">
    <property type="term" value="F:2-oxoglutarate-dependent dioxygenase activity"/>
    <property type="evidence" value="ECO:0007669"/>
    <property type="project" value="UniProtKB-ARBA"/>
</dbReference>
<reference evidence="1" key="1">
    <citation type="submission" date="2021-01" db="EMBL/GenBank/DDBJ databases">
        <title>Genomic Encyclopedia of Type Strains, Phase IV (KMG-IV): sequencing the most valuable type-strain genomes for metagenomic binning, comparative biology and taxonomic classification.</title>
        <authorList>
            <person name="Goeker M."/>
        </authorList>
    </citation>
    <scope>NUCLEOTIDE SEQUENCE</scope>
    <source>
        <strain evidence="1">DSM 25523</strain>
    </source>
</reference>
<sequence>MNNARITAEDKERFEQEGYLKISGLYSQADAKQLIEQFQNIWSNLVADRKIVQDPQRPVESLFPRLRDYHKEHPAILRFVLEQKAIGTVEALLGEEPLVISTSYYFKGPGTRGLPLHQDNYSIGVVPGTTCSVWVSLDAADEENGGLYVIPGSHKMGLLAPKSIPESDTEYGEKLEIPEGAKSLFIQTAPGDAVIFNGNLLHGSTANLSSNRFRRAIVTHYTGVSAEKVVLNYNHLLNKQGEKVRRRFNTAVNWETASLRKTVWSGVSANNNCKPT</sequence>
<evidence type="ECO:0000313" key="2">
    <source>
        <dbReference type="Proteomes" id="UP000717624"/>
    </source>
</evidence>
<dbReference type="AlphaFoldDB" id="A0A938XSL4"/>
<organism evidence="1 2">
    <name type="scientific">Brevibacillus fulvus</name>
    <dbReference type="NCBI Taxonomy" id="1125967"/>
    <lineage>
        <taxon>Bacteria</taxon>
        <taxon>Bacillati</taxon>
        <taxon>Bacillota</taxon>
        <taxon>Bacilli</taxon>
        <taxon>Bacillales</taxon>
        <taxon>Paenibacillaceae</taxon>
        <taxon>Brevibacillus</taxon>
    </lineage>
</organism>
<evidence type="ECO:0000313" key="1">
    <source>
        <dbReference type="EMBL" id="MBM7589643.1"/>
    </source>
</evidence>
<name>A0A938XSL4_9BACL</name>
<dbReference type="Proteomes" id="UP000717624">
    <property type="component" value="Unassembled WGS sequence"/>
</dbReference>
<dbReference type="EMBL" id="JAFBEB010000003">
    <property type="protein sequence ID" value="MBM7589643.1"/>
    <property type="molecule type" value="Genomic_DNA"/>
</dbReference>
<keyword evidence="2" id="KW-1185">Reference proteome</keyword>
<dbReference type="PANTHER" id="PTHR20883:SF48">
    <property type="entry name" value="ECTOINE DIOXYGENASE"/>
    <property type="match status" value="1"/>
</dbReference>
<dbReference type="Pfam" id="PF05721">
    <property type="entry name" value="PhyH"/>
    <property type="match status" value="1"/>
</dbReference>
<comment type="caution">
    <text evidence="1">The sequence shown here is derived from an EMBL/GenBank/DDBJ whole genome shotgun (WGS) entry which is preliminary data.</text>
</comment>
<dbReference type="SUPFAM" id="SSF51197">
    <property type="entry name" value="Clavaminate synthase-like"/>
    <property type="match status" value="1"/>
</dbReference>
<dbReference type="RefSeq" id="WP_204517366.1">
    <property type="nucleotide sequence ID" value="NZ_BAABIN010000038.1"/>
</dbReference>
<protein>
    <submittedName>
        <fullName evidence="1">Ectoine hydroxylase-related dioxygenase (Phytanoyl-CoA dioxygenase family)</fullName>
    </submittedName>
</protein>
<accession>A0A938XSL4</accession>
<keyword evidence="1" id="KW-0560">Oxidoreductase</keyword>
<dbReference type="PANTHER" id="PTHR20883">
    <property type="entry name" value="PHYTANOYL-COA DIOXYGENASE DOMAIN CONTAINING 1"/>
    <property type="match status" value="1"/>
</dbReference>
<keyword evidence="1" id="KW-0223">Dioxygenase</keyword>
<dbReference type="Gene3D" id="2.60.120.620">
    <property type="entry name" value="q2cbj1_9rhob like domain"/>
    <property type="match status" value="1"/>
</dbReference>
<proteinExistence type="predicted"/>